<accession>J8FTV3</accession>
<dbReference type="PATRIC" id="fig|1053219.3.peg.390"/>
<dbReference type="HOGENOM" id="CLU_2393577_0_0_9"/>
<protein>
    <recommendedName>
        <fullName evidence="3">Helicase ATP-binding domain-containing protein</fullName>
    </recommendedName>
</protein>
<gene>
    <name evidence="1" type="ORF">II3_00392</name>
</gene>
<proteinExistence type="predicted"/>
<dbReference type="Proteomes" id="UP000006997">
    <property type="component" value="Unassembled WGS sequence"/>
</dbReference>
<dbReference type="EMBL" id="AHEN01000005">
    <property type="protein sequence ID" value="EJR04131.1"/>
    <property type="molecule type" value="Genomic_DNA"/>
</dbReference>
<sequence length="93" mass="10711">MIQLFISNLMFVQLVITNHGQLIQSLFNDLDSDTAHEPTLKTDIGVTIIDEAHEFQEAFMKIIERKVNMPQLKSITNTIKRKMKNGKTQCNSY</sequence>
<dbReference type="AlphaFoldDB" id="J8FTV3"/>
<evidence type="ECO:0000313" key="1">
    <source>
        <dbReference type="EMBL" id="EJR04131.1"/>
    </source>
</evidence>
<organism evidence="1 2">
    <name type="scientific">Bacillus cereus MC67</name>
    <dbReference type="NCBI Taxonomy" id="1053219"/>
    <lineage>
        <taxon>Bacteria</taxon>
        <taxon>Bacillati</taxon>
        <taxon>Bacillota</taxon>
        <taxon>Bacilli</taxon>
        <taxon>Bacillales</taxon>
        <taxon>Bacillaceae</taxon>
        <taxon>Bacillus</taxon>
        <taxon>Bacillus cereus group</taxon>
    </lineage>
</organism>
<comment type="caution">
    <text evidence="1">The sequence shown here is derived from an EMBL/GenBank/DDBJ whole genome shotgun (WGS) entry which is preliminary data.</text>
</comment>
<evidence type="ECO:0000313" key="2">
    <source>
        <dbReference type="Proteomes" id="UP000006997"/>
    </source>
</evidence>
<evidence type="ECO:0008006" key="3">
    <source>
        <dbReference type="Google" id="ProtNLM"/>
    </source>
</evidence>
<reference evidence="1 2" key="1">
    <citation type="submission" date="2012-04" db="EMBL/GenBank/DDBJ databases">
        <title>The Genome Sequence of Bacillus cereus MC67.</title>
        <authorList>
            <consortium name="The Broad Institute Genome Sequencing Platform"/>
            <consortium name="The Broad Institute Genome Sequencing Center for Infectious Disease"/>
            <person name="Feldgarden M."/>
            <person name="Van der Auwera G.A."/>
            <person name="Mahillon J."/>
            <person name="Duprez V."/>
            <person name="Timmery S."/>
            <person name="Mattelet C."/>
            <person name="Dierick K."/>
            <person name="Sun M."/>
            <person name="Yu Z."/>
            <person name="Zhu L."/>
            <person name="Hu X."/>
            <person name="Shank E.B."/>
            <person name="Swiecicka I."/>
            <person name="Hansen B.M."/>
            <person name="Andrup L."/>
            <person name="Young S.K."/>
            <person name="Zeng Q."/>
            <person name="Gargeya S."/>
            <person name="Fitzgerald M."/>
            <person name="Haas B."/>
            <person name="Abouelleil A."/>
            <person name="Alvarado L."/>
            <person name="Arachchi H.M."/>
            <person name="Berlin A."/>
            <person name="Chapman S.B."/>
            <person name="Goldberg J."/>
            <person name="Griggs A."/>
            <person name="Gujja S."/>
            <person name="Hansen M."/>
            <person name="Howarth C."/>
            <person name="Imamovic A."/>
            <person name="Larimer J."/>
            <person name="McCowen C."/>
            <person name="Montmayeur A."/>
            <person name="Murphy C."/>
            <person name="Neiman D."/>
            <person name="Pearson M."/>
            <person name="Priest M."/>
            <person name="Roberts A."/>
            <person name="Saif S."/>
            <person name="Shea T."/>
            <person name="Sisk P."/>
            <person name="Sykes S."/>
            <person name="Wortman J."/>
            <person name="Nusbaum C."/>
            <person name="Birren B."/>
        </authorList>
    </citation>
    <scope>NUCLEOTIDE SEQUENCE [LARGE SCALE GENOMIC DNA]</scope>
    <source>
        <strain evidence="1 2">MC67</strain>
    </source>
</reference>
<name>J8FTV3_BACCE</name>